<proteinExistence type="inferred from homology"/>
<keyword evidence="5" id="KW-1133">Transmembrane helix</keyword>
<dbReference type="Proteomes" id="UP000009080">
    <property type="component" value="Chromosome"/>
</dbReference>
<dbReference type="GO" id="GO:0004888">
    <property type="term" value="F:transmembrane signaling receptor activity"/>
    <property type="evidence" value="ECO:0007669"/>
    <property type="project" value="InterPro"/>
</dbReference>
<reference evidence="7 8" key="1">
    <citation type="journal article" date="2009" name="PLoS ONE">
        <title>The complete genome of Teredinibacter turnerae T7901: an intracellular endosymbiont of marine wood-boring bivalves (shipworms).</title>
        <authorList>
            <person name="Yang J.C."/>
            <person name="Madupu R."/>
            <person name="Durkin A.S."/>
            <person name="Ekborg N.A."/>
            <person name="Pedamallu C.S."/>
            <person name="Hostetler J.B."/>
            <person name="Radune D."/>
            <person name="Toms B.S."/>
            <person name="Henrissat B."/>
            <person name="Coutinho P.M."/>
            <person name="Schwarz S."/>
            <person name="Field L."/>
            <person name="Trindade-Silva A.E."/>
            <person name="Soares C.A.G."/>
            <person name="Elshahawi S."/>
            <person name="Hanora A."/>
            <person name="Schmidt E.W."/>
            <person name="Haygood M.G."/>
            <person name="Posfai J."/>
            <person name="Benner J."/>
            <person name="Madinger C."/>
            <person name="Nove J."/>
            <person name="Anton B."/>
            <person name="Chaudhary K."/>
            <person name="Foster J."/>
            <person name="Holman A."/>
            <person name="Kumar S."/>
            <person name="Lessard P.A."/>
            <person name="Luyten Y.A."/>
            <person name="Slatko B."/>
            <person name="Wood N."/>
            <person name="Wu B."/>
            <person name="Teplitski M."/>
            <person name="Mougous J.D."/>
            <person name="Ward N."/>
            <person name="Eisen J.A."/>
            <person name="Badger J.H."/>
            <person name="Distel D.L."/>
        </authorList>
    </citation>
    <scope>NUCLEOTIDE SEQUENCE [LARGE SCALE GENOMIC DNA]</scope>
    <source>
        <strain evidence="8">ATCC 39867 / T7901</strain>
    </source>
</reference>
<evidence type="ECO:0000256" key="1">
    <source>
        <dbReference type="ARBA" id="ARBA00004370"/>
    </source>
</evidence>
<dbReference type="CDD" id="cd11386">
    <property type="entry name" value="MCP_signal"/>
    <property type="match status" value="1"/>
</dbReference>
<dbReference type="STRING" id="377629.TERTU_3367"/>
<dbReference type="EMBL" id="CP001614">
    <property type="protein sequence ID" value="ACR14761.1"/>
    <property type="molecule type" value="Genomic_DNA"/>
</dbReference>
<evidence type="ECO:0000313" key="7">
    <source>
        <dbReference type="EMBL" id="ACR14761.1"/>
    </source>
</evidence>
<dbReference type="SUPFAM" id="SSF58104">
    <property type="entry name" value="Methyl-accepting chemotaxis protein (MCP) signaling domain"/>
    <property type="match status" value="1"/>
</dbReference>
<keyword evidence="5" id="KW-0472">Membrane</keyword>
<protein>
    <submittedName>
        <fullName evidence="7">Methyl-accepting chemotaxis protein</fullName>
    </submittedName>
</protein>
<dbReference type="GO" id="GO:0006935">
    <property type="term" value="P:chemotaxis"/>
    <property type="evidence" value="ECO:0007669"/>
    <property type="project" value="InterPro"/>
</dbReference>
<comment type="subcellular location">
    <subcellularLocation>
        <location evidence="1">Membrane</location>
    </subcellularLocation>
</comment>
<keyword evidence="8" id="KW-1185">Reference proteome</keyword>
<dbReference type="SMART" id="SM00283">
    <property type="entry name" value="MA"/>
    <property type="match status" value="1"/>
</dbReference>
<dbReference type="KEGG" id="ttu:TERTU_3367"/>
<sequence length="547" mass="59513">MNNRILGHVGSIATFLIGGLAILLLADWQLTAIATGTIGLATGAMGLWLIHQAFIKRTYLAFEQVAHSEISQLDSHAHTDNQLVKSLVECQISRKGIFEELASKVDRQAVRTADISCFIDTLRNSIDAQYQRAEEISSVARQMADSVKAVAENAEQAGDAAKETWEQSNLGANAATALVNDINAIGRTVDEVSQAIVSLQQQSQSIQGITQVINNIAEQTNLLALNAAIEAARAGDYGRGFTVVADEVRGLANQTTKATSEIEDMLGKNRGQAERVVGIMTALNSSTASIVEKVQSTGTTLQQISQRAQSSKTQVTAIIDAVHEQVNASNAVFSAIDSISHELNSSRKNVTRAADDGVKLAELAEDILGSLGQFTLGKRHDQIRTTAIETAKKIGAMFEEAVRAGKISQSDLFDRDYKPIENTNPKKFNTRFDAFTDKVLPAVQEPILSAMEFVLFAGAVDNNGYFPTHNKRYAQPLTGNFETDLVNNRTKRIFNDRTGARCGSNTKPFLLQTYKRDTGEVIHDLSAPIYVNGKHWGGFRIGYKAIR</sequence>
<dbReference type="InterPro" id="IPR004090">
    <property type="entry name" value="Chemotax_Me-accpt_rcpt"/>
</dbReference>
<feature type="domain" description="Methyl-accepting transducer" evidence="6">
    <location>
        <begin position="104"/>
        <end position="340"/>
    </location>
</feature>
<accession>C5BQM6</accession>
<dbReference type="GO" id="GO:0007165">
    <property type="term" value="P:signal transduction"/>
    <property type="evidence" value="ECO:0007669"/>
    <property type="project" value="UniProtKB-KW"/>
</dbReference>
<comment type="similarity">
    <text evidence="3">Belongs to the methyl-accepting chemotaxis (MCP) protein family.</text>
</comment>
<feature type="transmembrane region" description="Helical" evidence="5">
    <location>
        <begin position="5"/>
        <end position="26"/>
    </location>
</feature>
<dbReference type="Pfam" id="PF00015">
    <property type="entry name" value="MCPsignal"/>
    <property type="match status" value="1"/>
</dbReference>
<dbReference type="AlphaFoldDB" id="C5BQM6"/>
<dbReference type="Gene3D" id="1.10.287.950">
    <property type="entry name" value="Methyl-accepting chemotaxis protein"/>
    <property type="match status" value="1"/>
</dbReference>
<dbReference type="HOGENOM" id="CLU_000445_107_32_6"/>
<dbReference type="PANTHER" id="PTHR32089">
    <property type="entry name" value="METHYL-ACCEPTING CHEMOTAXIS PROTEIN MCPB"/>
    <property type="match status" value="1"/>
</dbReference>
<evidence type="ECO:0000256" key="3">
    <source>
        <dbReference type="ARBA" id="ARBA00029447"/>
    </source>
</evidence>
<dbReference type="PROSITE" id="PS50111">
    <property type="entry name" value="CHEMOTAXIS_TRANSDUC_2"/>
    <property type="match status" value="1"/>
</dbReference>
<dbReference type="InterPro" id="IPR004089">
    <property type="entry name" value="MCPsignal_dom"/>
</dbReference>
<dbReference type="GO" id="GO:0016020">
    <property type="term" value="C:membrane"/>
    <property type="evidence" value="ECO:0007669"/>
    <property type="project" value="UniProtKB-SubCell"/>
</dbReference>
<keyword evidence="2 4" id="KW-0807">Transducer</keyword>
<keyword evidence="5" id="KW-0812">Transmembrane</keyword>
<dbReference type="eggNOG" id="COG0840">
    <property type="taxonomic scope" value="Bacteria"/>
</dbReference>
<gene>
    <name evidence="7" type="ordered locus">TERTU_3367</name>
</gene>
<dbReference type="OrthoDB" id="2489132at2"/>
<evidence type="ECO:0000256" key="2">
    <source>
        <dbReference type="ARBA" id="ARBA00023224"/>
    </source>
</evidence>
<name>C5BQM6_TERTT</name>
<organism evidence="7 8">
    <name type="scientific">Teredinibacter turnerae (strain ATCC 39867 / T7901)</name>
    <dbReference type="NCBI Taxonomy" id="377629"/>
    <lineage>
        <taxon>Bacteria</taxon>
        <taxon>Pseudomonadati</taxon>
        <taxon>Pseudomonadota</taxon>
        <taxon>Gammaproteobacteria</taxon>
        <taxon>Cellvibrionales</taxon>
        <taxon>Cellvibrionaceae</taxon>
        <taxon>Teredinibacter</taxon>
    </lineage>
</organism>
<evidence type="ECO:0000256" key="4">
    <source>
        <dbReference type="PROSITE-ProRule" id="PRU00284"/>
    </source>
</evidence>
<evidence type="ECO:0000256" key="5">
    <source>
        <dbReference type="SAM" id="Phobius"/>
    </source>
</evidence>
<evidence type="ECO:0000259" key="6">
    <source>
        <dbReference type="PROSITE" id="PS50111"/>
    </source>
</evidence>
<feature type="transmembrane region" description="Helical" evidence="5">
    <location>
        <begin position="32"/>
        <end position="50"/>
    </location>
</feature>
<evidence type="ECO:0000313" key="8">
    <source>
        <dbReference type="Proteomes" id="UP000009080"/>
    </source>
</evidence>
<dbReference type="PRINTS" id="PR00260">
    <property type="entry name" value="CHEMTRNSDUCR"/>
</dbReference>
<dbReference type="RefSeq" id="WP_015820875.1">
    <property type="nucleotide sequence ID" value="NC_012997.1"/>
</dbReference>
<dbReference type="PANTHER" id="PTHR32089:SF120">
    <property type="entry name" value="METHYL-ACCEPTING CHEMOTAXIS PROTEIN TLPQ"/>
    <property type="match status" value="1"/>
</dbReference>